<proteinExistence type="predicted"/>
<dbReference type="Proteomes" id="UP000186228">
    <property type="component" value="Unassembled WGS sequence"/>
</dbReference>
<dbReference type="RefSeq" id="WP_075851794.1">
    <property type="nucleotide sequence ID" value="NZ_FMAC01000001.1"/>
</dbReference>
<dbReference type="OrthoDB" id="9152892at2"/>
<reference evidence="2" key="1">
    <citation type="submission" date="2016-08" db="EMBL/GenBank/DDBJ databases">
        <authorList>
            <person name="Varghese N."/>
            <person name="Submissions Spin"/>
        </authorList>
    </citation>
    <scope>NUCLEOTIDE SEQUENCE [LARGE SCALE GENOMIC DNA]</scope>
    <source>
        <strain evidence="2">CCBAU 57015</strain>
    </source>
</reference>
<accession>A0A1C3UCL3</accession>
<keyword evidence="2" id="KW-1185">Reference proteome</keyword>
<evidence type="ECO:0000313" key="2">
    <source>
        <dbReference type="Proteomes" id="UP000186228"/>
    </source>
</evidence>
<evidence type="ECO:0000313" key="1">
    <source>
        <dbReference type="EMBL" id="SCB13174.1"/>
    </source>
</evidence>
<dbReference type="STRING" id="52131.GA0061100_1011256"/>
<protein>
    <submittedName>
        <fullName evidence="1">Transmembrane transcriptional regulator (Anti-sigma factor RsiW)</fullName>
    </submittedName>
</protein>
<gene>
    <name evidence="1" type="ORF">GA0061100_1011256</name>
</gene>
<keyword evidence="1" id="KW-0812">Transmembrane</keyword>
<sequence length="256" mass="27882">MKIVDPIIDTDLDAYVDGELTLARRVEVESYLSEHPEIAAKVMADMSIRGELRMALAGEGHVVRAETREAARRLERGLVYGRMLGSFQRVAAIAVLVTTGWVAHTSFGAFTASEVSASTRPPAFVDDAVRAYKTTAVREEIKPQSAAANYNPEEIRASTAIILPELPGDWRVTDAQIYPSEFGPSIEMMVDAGEDGHLSLFAVRPGNFAVQDVSHIKRDDVQAAYWQIGEVAYALIGNGKAGQLDGDAEKLARSLY</sequence>
<keyword evidence="1" id="KW-0472">Membrane</keyword>
<name>A0A1C3UCL3_9HYPH</name>
<organism evidence="1 2">
    <name type="scientific">Rhizobium hainanense</name>
    <dbReference type="NCBI Taxonomy" id="52131"/>
    <lineage>
        <taxon>Bacteria</taxon>
        <taxon>Pseudomonadati</taxon>
        <taxon>Pseudomonadota</taxon>
        <taxon>Alphaproteobacteria</taxon>
        <taxon>Hyphomicrobiales</taxon>
        <taxon>Rhizobiaceae</taxon>
        <taxon>Rhizobium/Agrobacterium group</taxon>
        <taxon>Rhizobium</taxon>
    </lineage>
</organism>
<dbReference type="AlphaFoldDB" id="A0A1C3UCL3"/>
<dbReference type="EMBL" id="FMAC01000001">
    <property type="protein sequence ID" value="SCB13174.1"/>
    <property type="molecule type" value="Genomic_DNA"/>
</dbReference>